<comment type="caution">
    <text evidence="2">The sequence shown here is derived from an EMBL/GenBank/DDBJ whole genome shotgun (WGS) entry which is preliminary data.</text>
</comment>
<dbReference type="Proteomes" id="UP000176846">
    <property type="component" value="Unassembled WGS sequence"/>
</dbReference>
<dbReference type="AlphaFoldDB" id="A0A1F7UTC9"/>
<gene>
    <name evidence="2" type="ORF">A2936_01835</name>
</gene>
<reference evidence="2 3" key="1">
    <citation type="journal article" date="2016" name="Nat. Commun.">
        <title>Thousands of microbial genomes shed light on interconnected biogeochemical processes in an aquifer system.</title>
        <authorList>
            <person name="Anantharaman K."/>
            <person name="Brown C.T."/>
            <person name="Hug L.A."/>
            <person name="Sharon I."/>
            <person name="Castelle C.J."/>
            <person name="Probst A.J."/>
            <person name="Thomas B.C."/>
            <person name="Singh A."/>
            <person name="Wilkins M.J."/>
            <person name="Karaoz U."/>
            <person name="Brodie E.L."/>
            <person name="Williams K.H."/>
            <person name="Hubbard S.S."/>
            <person name="Banfield J.F."/>
        </authorList>
    </citation>
    <scope>NUCLEOTIDE SEQUENCE [LARGE SCALE GENOMIC DNA]</scope>
</reference>
<proteinExistence type="predicted"/>
<protein>
    <submittedName>
        <fullName evidence="2">Uncharacterized protein</fullName>
    </submittedName>
</protein>
<feature type="region of interest" description="Disordered" evidence="1">
    <location>
        <begin position="84"/>
        <end position="129"/>
    </location>
</feature>
<evidence type="ECO:0000256" key="1">
    <source>
        <dbReference type="SAM" id="MobiDB-lite"/>
    </source>
</evidence>
<accession>A0A1F7UTC9</accession>
<dbReference type="EMBL" id="MGEK01000027">
    <property type="protein sequence ID" value="OGL81560.1"/>
    <property type="molecule type" value="Genomic_DNA"/>
</dbReference>
<evidence type="ECO:0000313" key="2">
    <source>
        <dbReference type="EMBL" id="OGL81560.1"/>
    </source>
</evidence>
<organism evidence="2 3">
    <name type="scientific">Candidatus Uhrbacteria bacterium RIFCSPLOWO2_01_FULL_47_25</name>
    <dbReference type="NCBI Taxonomy" id="1802402"/>
    <lineage>
        <taxon>Bacteria</taxon>
        <taxon>Candidatus Uhriibacteriota</taxon>
    </lineage>
</organism>
<feature type="compositionally biased region" description="Basic residues" evidence="1">
    <location>
        <begin position="105"/>
        <end position="129"/>
    </location>
</feature>
<name>A0A1F7UTC9_9BACT</name>
<evidence type="ECO:0000313" key="3">
    <source>
        <dbReference type="Proteomes" id="UP000176846"/>
    </source>
</evidence>
<sequence length="129" mass="14932">MERSKDEIARDLSSLPLELLRGNPPDAIGKQLVDIARELGLQIEDRSDGLFETIAERGPDDLASEIVRFSYALMGRGKIADLSPRRQGEFRRAMRQLRQWTAQPPRKRRRPKSKRRSRRPQKSHQRTCG</sequence>